<dbReference type="Pfam" id="PF00366">
    <property type="entry name" value="Ribosomal_S17"/>
    <property type="match status" value="1"/>
</dbReference>
<dbReference type="PANTHER" id="PTHR24088:SF0">
    <property type="entry name" value="SMALL RIBOSOMAL SUBUNIT PROTEIN US17M"/>
    <property type="match status" value="1"/>
</dbReference>
<dbReference type="AlphaFoldDB" id="A0A7R9JDT1"/>
<dbReference type="PANTHER" id="PTHR24088">
    <property type="entry name" value="28S RIBOSOMAL PROTEIN S17, MITOCHONDRIAL"/>
    <property type="match status" value="1"/>
</dbReference>
<dbReference type="GO" id="GO:0005763">
    <property type="term" value="C:mitochondrial small ribosomal subunit"/>
    <property type="evidence" value="ECO:0007669"/>
    <property type="project" value="InterPro"/>
</dbReference>
<reference evidence="4" key="1">
    <citation type="submission" date="2020-11" db="EMBL/GenBank/DDBJ databases">
        <authorList>
            <person name="Tran Van P."/>
        </authorList>
    </citation>
    <scope>NUCLEOTIDE SEQUENCE</scope>
</reference>
<dbReference type="InterPro" id="IPR012340">
    <property type="entry name" value="NA-bd_OB-fold"/>
</dbReference>
<evidence type="ECO:0000256" key="1">
    <source>
        <dbReference type="ARBA" id="ARBA00010254"/>
    </source>
</evidence>
<evidence type="ECO:0000313" key="4">
    <source>
        <dbReference type="EMBL" id="CAD7576636.1"/>
    </source>
</evidence>
<accession>A0A7R9JDT1</accession>
<keyword evidence="3" id="KW-0687">Ribonucleoprotein</keyword>
<dbReference type="InterPro" id="IPR039193">
    <property type="entry name" value="Ribosomal_uS17m_metazoa"/>
</dbReference>
<proteinExistence type="inferred from homology"/>
<organism evidence="4">
    <name type="scientific">Timema californicum</name>
    <name type="common">California timema</name>
    <name type="synonym">Walking stick</name>
    <dbReference type="NCBI Taxonomy" id="61474"/>
    <lineage>
        <taxon>Eukaryota</taxon>
        <taxon>Metazoa</taxon>
        <taxon>Ecdysozoa</taxon>
        <taxon>Arthropoda</taxon>
        <taxon>Hexapoda</taxon>
        <taxon>Insecta</taxon>
        <taxon>Pterygota</taxon>
        <taxon>Neoptera</taxon>
        <taxon>Polyneoptera</taxon>
        <taxon>Phasmatodea</taxon>
        <taxon>Timematodea</taxon>
        <taxon>Timematoidea</taxon>
        <taxon>Timematidae</taxon>
        <taxon>Timema</taxon>
    </lineage>
</organism>
<dbReference type="GO" id="GO:0032543">
    <property type="term" value="P:mitochondrial translation"/>
    <property type="evidence" value="ECO:0007669"/>
    <property type="project" value="TreeGrafter"/>
</dbReference>
<dbReference type="EMBL" id="OE184487">
    <property type="protein sequence ID" value="CAD7576636.1"/>
    <property type="molecule type" value="Genomic_DNA"/>
</dbReference>
<evidence type="ECO:0000256" key="3">
    <source>
        <dbReference type="ARBA" id="ARBA00023274"/>
    </source>
</evidence>
<dbReference type="InterPro" id="IPR000266">
    <property type="entry name" value="Ribosomal_uS17"/>
</dbReference>
<keyword evidence="2" id="KW-0689">Ribosomal protein</keyword>
<name>A0A7R9JDT1_TIMCA</name>
<comment type="similarity">
    <text evidence="1">Belongs to the universal ribosomal protein uS17 family.</text>
</comment>
<gene>
    <name evidence="4" type="ORF">TCMB3V08_LOCUS9201</name>
</gene>
<dbReference type="Gene3D" id="2.40.50.140">
    <property type="entry name" value="Nucleic acid-binding proteins"/>
    <property type="match status" value="1"/>
</dbReference>
<evidence type="ECO:0000256" key="2">
    <source>
        <dbReference type="ARBA" id="ARBA00022980"/>
    </source>
</evidence>
<dbReference type="SUPFAM" id="SSF50249">
    <property type="entry name" value="Nucleic acid-binding proteins"/>
    <property type="match status" value="1"/>
</dbReference>
<sequence>MALLCFWLQYFNKEEFIYAHDPEKKCKTGDIVLIQELPKKMTRLISHMVKHVVYPIGDITDPLTGKKVVVGKYRQMYSIIFEIFSEEISKVTTSCILSRDEVAEANKLYGESENAFKYDDAPDRGWQEDKKDFTHRESYIKYHEFPDDDQPYAV</sequence>
<protein>
    <submittedName>
        <fullName evidence="4">(California timema) hypothetical protein</fullName>
    </submittedName>
</protein>
<dbReference type="GO" id="GO:0003735">
    <property type="term" value="F:structural constituent of ribosome"/>
    <property type="evidence" value="ECO:0007669"/>
    <property type="project" value="InterPro"/>
</dbReference>